<evidence type="ECO:0000313" key="2">
    <source>
        <dbReference type="EMBL" id="MSS39856.1"/>
    </source>
</evidence>
<dbReference type="InterPro" id="IPR050490">
    <property type="entry name" value="Bact_solute-bd_prot1"/>
</dbReference>
<dbReference type="PANTHER" id="PTHR43649">
    <property type="entry name" value="ARABINOSE-BINDING PROTEIN-RELATED"/>
    <property type="match status" value="1"/>
</dbReference>
<dbReference type="PANTHER" id="PTHR43649:SF12">
    <property type="entry name" value="DIACETYLCHITOBIOSE BINDING PROTEIN DASA"/>
    <property type="match status" value="1"/>
</dbReference>
<comment type="caution">
    <text evidence="2">The sequence shown here is derived from an EMBL/GenBank/DDBJ whole genome shotgun (WGS) entry which is preliminary data.</text>
</comment>
<evidence type="ECO:0000256" key="1">
    <source>
        <dbReference type="SAM" id="SignalP"/>
    </source>
</evidence>
<dbReference type="PROSITE" id="PS51257">
    <property type="entry name" value="PROKAR_LIPOPROTEIN"/>
    <property type="match status" value="1"/>
</dbReference>
<feature type="signal peptide" evidence="1">
    <location>
        <begin position="1"/>
        <end position="21"/>
    </location>
</feature>
<name>A0A844F5I4_CLOSV</name>
<dbReference type="Pfam" id="PF01547">
    <property type="entry name" value="SBP_bac_1"/>
    <property type="match status" value="1"/>
</dbReference>
<dbReference type="EMBL" id="VUMB01000009">
    <property type="protein sequence ID" value="MSS39856.1"/>
    <property type="molecule type" value="Genomic_DNA"/>
</dbReference>
<keyword evidence="1" id="KW-0732">Signal</keyword>
<sequence>MKKKIVSVLLCVAMVATMAVGCGGKKTDGDGGSSKGGDKLVYWAMWSEDEPQAKVIKDAIAKYTEDTGVKVDVQFKGRNGQREGLQPALDAKQNIDLFDEDVNRVNGTWGKYLMDLEDMAKDYEAEHGNETLFKIARNAYGQTHDGDDTLHTIPYQPSIFGFFYNKTLFDKAGIEAVPTTWEELDAACAKLKEAGITPITADDAYMTSFIGMHLARYIGQDGVKSLVTGEASNDVTVTWDDPKVLAAAESFADFAEKGYFSKNIATNKYPAGQNQEFAPGEAAIVICGSWLPNEAKESVADDLEWGYFNYPSVPDGTDDSTANNIANQVFAINKDSKMADEAFELITYITTGEFDKKMTEEALCIPTDKANSDAWPTELAGVKEGFDATTTYYDWAAGVESNNDLTPVLQQNTLDLAAGKIDAAGFIKAMTKAAGQ</sequence>
<reference evidence="2 3" key="1">
    <citation type="submission" date="2019-08" db="EMBL/GenBank/DDBJ databases">
        <title>In-depth cultivation of the pig gut microbiome towards novel bacterial diversity and tailored functional studies.</title>
        <authorList>
            <person name="Wylensek D."/>
            <person name="Hitch T.C.A."/>
            <person name="Clavel T."/>
        </authorList>
    </citation>
    <scope>NUCLEOTIDE SEQUENCE [LARGE SCALE GENOMIC DNA]</scope>
    <source>
        <strain evidence="2 3">BL-389-WT-3D</strain>
    </source>
</reference>
<accession>A0A844F5I4</accession>
<proteinExistence type="predicted"/>
<protein>
    <submittedName>
        <fullName evidence="2">Extracellular solute-binding protein</fullName>
    </submittedName>
</protein>
<gene>
    <name evidence="2" type="ORF">FYJ37_05720</name>
</gene>
<dbReference type="Proteomes" id="UP000462363">
    <property type="component" value="Unassembled WGS sequence"/>
</dbReference>
<dbReference type="SUPFAM" id="SSF53850">
    <property type="entry name" value="Periplasmic binding protein-like II"/>
    <property type="match status" value="1"/>
</dbReference>
<dbReference type="AlphaFoldDB" id="A0A844F5I4"/>
<feature type="chain" id="PRO_5032272370" evidence="1">
    <location>
        <begin position="22"/>
        <end position="436"/>
    </location>
</feature>
<organism evidence="2 3">
    <name type="scientific">Clostridium scindens (strain JCM 10418 / VPI 12708)</name>
    <dbReference type="NCBI Taxonomy" id="29347"/>
    <lineage>
        <taxon>Bacteria</taxon>
        <taxon>Bacillati</taxon>
        <taxon>Bacillota</taxon>
        <taxon>Clostridia</taxon>
        <taxon>Lachnospirales</taxon>
        <taxon>Lachnospiraceae</taxon>
    </lineage>
</organism>
<evidence type="ECO:0000313" key="3">
    <source>
        <dbReference type="Proteomes" id="UP000462363"/>
    </source>
</evidence>
<dbReference type="InterPro" id="IPR006059">
    <property type="entry name" value="SBP"/>
</dbReference>
<dbReference type="RefSeq" id="WP_154321973.1">
    <property type="nucleotide sequence ID" value="NZ_AP024846.1"/>
</dbReference>
<dbReference type="Gene3D" id="3.40.190.10">
    <property type="entry name" value="Periplasmic binding protein-like II"/>
    <property type="match status" value="2"/>
</dbReference>